<name>A0A0D0AL65_9AGAM</name>
<dbReference type="EMBL" id="KN835234">
    <property type="protein sequence ID" value="KIK42591.1"/>
    <property type="molecule type" value="Genomic_DNA"/>
</dbReference>
<evidence type="ECO:0000313" key="2">
    <source>
        <dbReference type="EMBL" id="KIK42591.1"/>
    </source>
</evidence>
<organism evidence="2 3">
    <name type="scientific">Suillus luteus UH-Slu-Lm8-n1</name>
    <dbReference type="NCBI Taxonomy" id="930992"/>
    <lineage>
        <taxon>Eukaryota</taxon>
        <taxon>Fungi</taxon>
        <taxon>Dikarya</taxon>
        <taxon>Basidiomycota</taxon>
        <taxon>Agaricomycotina</taxon>
        <taxon>Agaricomycetes</taxon>
        <taxon>Agaricomycetidae</taxon>
        <taxon>Boletales</taxon>
        <taxon>Suillineae</taxon>
        <taxon>Suillaceae</taxon>
        <taxon>Suillus</taxon>
    </lineage>
</organism>
<dbReference type="Proteomes" id="UP000054485">
    <property type="component" value="Unassembled WGS sequence"/>
</dbReference>
<dbReference type="InParanoid" id="A0A0D0AL65"/>
<reference evidence="2 3" key="1">
    <citation type="submission" date="2014-04" db="EMBL/GenBank/DDBJ databases">
        <authorList>
            <consortium name="DOE Joint Genome Institute"/>
            <person name="Kuo A."/>
            <person name="Ruytinx J."/>
            <person name="Rineau F."/>
            <person name="Colpaert J."/>
            <person name="Kohler A."/>
            <person name="Nagy L.G."/>
            <person name="Floudas D."/>
            <person name="Copeland A."/>
            <person name="Barry K.W."/>
            <person name="Cichocki N."/>
            <person name="Veneault-Fourrey C."/>
            <person name="LaButti K."/>
            <person name="Lindquist E.A."/>
            <person name="Lipzen A."/>
            <person name="Lundell T."/>
            <person name="Morin E."/>
            <person name="Murat C."/>
            <person name="Sun H."/>
            <person name="Tunlid A."/>
            <person name="Henrissat B."/>
            <person name="Grigoriev I.V."/>
            <person name="Hibbett D.S."/>
            <person name="Martin F."/>
            <person name="Nordberg H.P."/>
            <person name="Cantor M.N."/>
            <person name="Hua S.X."/>
        </authorList>
    </citation>
    <scope>NUCLEOTIDE SEQUENCE [LARGE SCALE GENOMIC DNA]</scope>
    <source>
        <strain evidence="2 3">UH-Slu-Lm8-n1</strain>
    </source>
</reference>
<evidence type="ECO:0000256" key="1">
    <source>
        <dbReference type="SAM" id="MobiDB-lite"/>
    </source>
</evidence>
<feature type="compositionally biased region" description="Basic residues" evidence="1">
    <location>
        <begin position="1"/>
        <end position="14"/>
    </location>
</feature>
<dbReference type="AlphaFoldDB" id="A0A0D0AL65"/>
<accession>A0A0D0AL65</accession>
<dbReference type="HOGENOM" id="CLU_2470553_0_0_1"/>
<feature type="region of interest" description="Disordered" evidence="1">
    <location>
        <begin position="1"/>
        <end position="23"/>
    </location>
</feature>
<evidence type="ECO:0000313" key="3">
    <source>
        <dbReference type="Proteomes" id="UP000054485"/>
    </source>
</evidence>
<gene>
    <name evidence="2" type="ORF">CY34DRAFT_135839</name>
</gene>
<protein>
    <submittedName>
        <fullName evidence="2">Unplaced genomic scaffold CY34scaffold_103, whole genome shotgun sequence</fullName>
    </submittedName>
</protein>
<sequence length="88" mass="9966">MRKHASAHSARNRKTQTVCQNHRDTSAVDYGLHMGGRPTWRAEFSVDNTTSTMIGRFLKTKMSIVLGNFRNMCQKQTISSRAQLGHSE</sequence>
<keyword evidence="3" id="KW-1185">Reference proteome</keyword>
<reference evidence="3" key="2">
    <citation type="submission" date="2015-01" db="EMBL/GenBank/DDBJ databases">
        <title>Evolutionary Origins and Diversification of the Mycorrhizal Mutualists.</title>
        <authorList>
            <consortium name="DOE Joint Genome Institute"/>
            <consortium name="Mycorrhizal Genomics Consortium"/>
            <person name="Kohler A."/>
            <person name="Kuo A."/>
            <person name="Nagy L.G."/>
            <person name="Floudas D."/>
            <person name="Copeland A."/>
            <person name="Barry K.W."/>
            <person name="Cichocki N."/>
            <person name="Veneault-Fourrey C."/>
            <person name="LaButti K."/>
            <person name="Lindquist E.A."/>
            <person name="Lipzen A."/>
            <person name="Lundell T."/>
            <person name="Morin E."/>
            <person name="Murat C."/>
            <person name="Riley R."/>
            <person name="Ohm R."/>
            <person name="Sun H."/>
            <person name="Tunlid A."/>
            <person name="Henrissat B."/>
            <person name="Grigoriev I.V."/>
            <person name="Hibbett D.S."/>
            <person name="Martin F."/>
        </authorList>
    </citation>
    <scope>NUCLEOTIDE SEQUENCE [LARGE SCALE GENOMIC DNA]</scope>
    <source>
        <strain evidence="3">UH-Slu-Lm8-n1</strain>
    </source>
</reference>
<proteinExistence type="predicted"/>